<comment type="similarity">
    <text evidence="1">Belongs to the N-acetylmuramoyl-L-alanine amidase 2 family.</text>
</comment>
<dbReference type="InterPro" id="IPR002502">
    <property type="entry name" value="Amidase_domain"/>
</dbReference>
<comment type="caution">
    <text evidence="5">The sequence shown here is derived from an EMBL/GenBank/DDBJ whole genome shotgun (WGS) entry which is preliminary data.</text>
</comment>
<evidence type="ECO:0000313" key="6">
    <source>
        <dbReference type="Proteomes" id="UP001217089"/>
    </source>
</evidence>
<reference evidence="5 6" key="1">
    <citation type="submission" date="2022-12" db="EMBL/GenBank/DDBJ databases">
        <title>Chromosome-level genome of Tegillarca granosa.</title>
        <authorList>
            <person name="Kim J."/>
        </authorList>
    </citation>
    <scope>NUCLEOTIDE SEQUENCE [LARGE SCALE GENOMIC DNA]</scope>
    <source>
        <strain evidence="5">Teg-2019</strain>
        <tissue evidence="5">Adductor muscle</tissue>
    </source>
</reference>
<dbReference type="PANTHER" id="PTHR11022:SF41">
    <property type="entry name" value="PEPTIDOGLYCAN-RECOGNITION PROTEIN LC-RELATED"/>
    <property type="match status" value="1"/>
</dbReference>
<keyword evidence="2" id="KW-0812">Transmembrane</keyword>
<feature type="domain" description="N-acetylmuramoyl-L-alanine amidase" evidence="3">
    <location>
        <begin position="133"/>
        <end position="271"/>
    </location>
</feature>
<dbReference type="SUPFAM" id="SSF55846">
    <property type="entry name" value="N-acetylmuramoyl-L-alanine amidase-like"/>
    <property type="match status" value="1"/>
</dbReference>
<sequence>MLKRKAKINKIYSVNNKHSVTNIKSHKLRRAFFTFSVGIMKGFSVNIVRIVCFISLTGVVYGIKQTGEYYVNKEDSDCVVIDGKRICNGGHKYYTDQKACSVVDQDGVCLNVPRADEDCPGVNLITREGWNASTSKTIEQMKTPVSIVFIHHTAQDYCHTQKECIQKVQHAQNYHINYKGWDDISYNFLVGEDGNVYEARGWDRIGAHTLGFNKISVSIAALGDFNHRAPNQKLLDAIDRIIACGVTMKKITPDYGLYGHRDARPNFDSPGHYLYEIIRGWKHYDKNGPSKNKTTH</sequence>
<keyword evidence="2" id="KW-1133">Transmembrane helix</keyword>
<feature type="domain" description="Peptidoglycan recognition protein family" evidence="4">
    <location>
        <begin position="122"/>
        <end position="264"/>
    </location>
</feature>
<dbReference type="Proteomes" id="UP001217089">
    <property type="component" value="Unassembled WGS sequence"/>
</dbReference>
<dbReference type="EMBL" id="JARBDR010000246">
    <property type="protein sequence ID" value="KAJ8317521.1"/>
    <property type="molecule type" value="Genomic_DNA"/>
</dbReference>
<dbReference type="Gene3D" id="3.40.80.10">
    <property type="entry name" value="Peptidoglycan recognition protein-like"/>
    <property type="match status" value="1"/>
</dbReference>
<evidence type="ECO:0000259" key="3">
    <source>
        <dbReference type="SMART" id="SM00644"/>
    </source>
</evidence>
<accession>A0ABQ9FLD3</accession>
<dbReference type="InterPro" id="IPR006619">
    <property type="entry name" value="PGRP_domain_met/bac"/>
</dbReference>
<feature type="transmembrane region" description="Helical" evidence="2">
    <location>
        <begin position="32"/>
        <end position="63"/>
    </location>
</feature>
<dbReference type="InterPro" id="IPR015510">
    <property type="entry name" value="PGRP"/>
</dbReference>
<organism evidence="5 6">
    <name type="scientific">Tegillarca granosa</name>
    <name type="common">Malaysian cockle</name>
    <name type="synonym">Anadara granosa</name>
    <dbReference type="NCBI Taxonomy" id="220873"/>
    <lineage>
        <taxon>Eukaryota</taxon>
        <taxon>Metazoa</taxon>
        <taxon>Spiralia</taxon>
        <taxon>Lophotrochozoa</taxon>
        <taxon>Mollusca</taxon>
        <taxon>Bivalvia</taxon>
        <taxon>Autobranchia</taxon>
        <taxon>Pteriomorphia</taxon>
        <taxon>Arcoida</taxon>
        <taxon>Arcoidea</taxon>
        <taxon>Arcidae</taxon>
        <taxon>Tegillarca</taxon>
    </lineage>
</organism>
<name>A0ABQ9FLD3_TEGGR</name>
<dbReference type="CDD" id="cd06583">
    <property type="entry name" value="PGRP"/>
    <property type="match status" value="1"/>
</dbReference>
<dbReference type="Pfam" id="PF01510">
    <property type="entry name" value="Amidase_2"/>
    <property type="match status" value="1"/>
</dbReference>
<evidence type="ECO:0000259" key="4">
    <source>
        <dbReference type="SMART" id="SM00701"/>
    </source>
</evidence>
<dbReference type="SMART" id="SM00644">
    <property type="entry name" value="Ami_2"/>
    <property type="match status" value="1"/>
</dbReference>
<dbReference type="InterPro" id="IPR036505">
    <property type="entry name" value="Amidase/PGRP_sf"/>
</dbReference>
<gene>
    <name evidence="5" type="ORF">KUTeg_005425</name>
</gene>
<evidence type="ECO:0000313" key="5">
    <source>
        <dbReference type="EMBL" id="KAJ8317521.1"/>
    </source>
</evidence>
<evidence type="ECO:0000256" key="2">
    <source>
        <dbReference type="SAM" id="Phobius"/>
    </source>
</evidence>
<dbReference type="PANTHER" id="PTHR11022">
    <property type="entry name" value="PEPTIDOGLYCAN RECOGNITION PROTEIN"/>
    <property type="match status" value="1"/>
</dbReference>
<keyword evidence="2" id="KW-0472">Membrane</keyword>
<evidence type="ECO:0008006" key="7">
    <source>
        <dbReference type="Google" id="ProtNLM"/>
    </source>
</evidence>
<evidence type="ECO:0000256" key="1">
    <source>
        <dbReference type="ARBA" id="ARBA00007553"/>
    </source>
</evidence>
<keyword evidence="6" id="KW-1185">Reference proteome</keyword>
<protein>
    <recommendedName>
        <fullName evidence="7">Peptidoglycan recognition protein family domain-containing protein</fullName>
    </recommendedName>
</protein>
<dbReference type="SMART" id="SM00701">
    <property type="entry name" value="PGRP"/>
    <property type="match status" value="1"/>
</dbReference>
<proteinExistence type="inferred from homology"/>